<protein>
    <submittedName>
        <fullName evidence="2">Uncharacterized protein</fullName>
    </submittedName>
</protein>
<dbReference type="AlphaFoldDB" id="A0AAN9SUC0"/>
<evidence type="ECO:0000256" key="1">
    <source>
        <dbReference type="SAM" id="MobiDB-lite"/>
    </source>
</evidence>
<accession>A0AAN9SUC0</accession>
<sequence>MLKSSIRKLSLMVHPRDKCKHPQAKDASAGVKEEEAAEGRKLQLLVEAGKYEQQYEQSEEFKQELKIKISEEESRLERDEEEQKETWKRKRDHEEEWEGTRDQRVSFL</sequence>
<feature type="region of interest" description="Disordered" evidence="1">
    <location>
        <begin position="72"/>
        <end position="108"/>
    </location>
</feature>
<evidence type="ECO:0000313" key="3">
    <source>
        <dbReference type="Proteomes" id="UP001386955"/>
    </source>
</evidence>
<dbReference type="PANTHER" id="PTHR46620">
    <property type="entry name" value="J DOMAIN-CONTAINING PROTEIN SPF31"/>
    <property type="match status" value="1"/>
</dbReference>
<evidence type="ECO:0000313" key="2">
    <source>
        <dbReference type="EMBL" id="KAK7404879.1"/>
    </source>
</evidence>
<keyword evidence="3" id="KW-1185">Reference proteome</keyword>
<name>A0AAN9SUC0_PSOTE</name>
<dbReference type="EMBL" id="JAYMYS010000002">
    <property type="protein sequence ID" value="KAK7404879.1"/>
    <property type="molecule type" value="Genomic_DNA"/>
</dbReference>
<proteinExistence type="predicted"/>
<feature type="compositionally biased region" description="Basic and acidic residues" evidence="1">
    <location>
        <begin position="92"/>
        <end position="108"/>
    </location>
</feature>
<gene>
    <name evidence="2" type="ORF">VNO78_05908</name>
</gene>
<reference evidence="2 3" key="1">
    <citation type="submission" date="2024-01" db="EMBL/GenBank/DDBJ databases">
        <title>The genomes of 5 underutilized Papilionoideae crops provide insights into root nodulation and disease resistanc.</title>
        <authorList>
            <person name="Jiang F."/>
        </authorList>
    </citation>
    <scope>NUCLEOTIDE SEQUENCE [LARGE SCALE GENOMIC DNA]</scope>
    <source>
        <strain evidence="2">DUOXIRENSHENG_FW03</strain>
        <tissue evidence="2">Leaves</tissue>
    </source>
</reference>
<comment type="caution">
    <text evidence="2">The sequence shown here is derived from an EMBL/GenBank/DDBJ whole genome shotgun (WGS) entry which is preliminary data.</text>
</comment>
<dbReference type="Proteomes" id="UP001386955">
    <property type="component" value="Unassembled WGS sequence"/>
</dbReference>
<organism evidence="2 3">
    <name type="scientific">Psophocarpus tetragonolobus</name>
    <name type="common">Winged bean</name>
    <name type="synonym">Dolichos tetragonolobus</name>
    <dbReference type="NCBI Taxonomy" id="3891"/>
    <lineage>
        <taxon>Eukaryota</taxon>
        <taxon>Viridiplantae</taxon>
        <taxon>Streptophyta</taxon>
        <taxon>Embryophyta</taxon>
        <taxon>Tracheophyta</taxon>
        <taxon>Spermatophyta</taxon>
        <taxon>Magnoliopsida</taxon>
        <taxon>eudicotyledons</taxon>
        <taxon>Gunneridae</taxon>
        <taxon>Pentapetalae</taxon>
        <taxon>rosids</taxon>
        <taxon>fabids</taxon>
        <taxon>Fabales</taxon>
        <taxon>Fabaceae</taxon>
        <taxon>Papilionoideae</taxon>
        <taxon>50 kb inversion clade</taxon>
        <taxon>NPAAA clade</taxon>
        <taxon>indigoferoid/millettioid clade</taxon>
        <taxon>Phaseoleae</taxon>
        <taxon>Psophocarpus</taxon>
    </lineage>
</organism>
<feature type="region of interest" description="Disordered" evidence="1">
    <location>
        <begin position="1"/>
        <end position="36"/>
    </location>
</feature>
<dbReference type="PANTHER" id="PTHR46620:SF1">
    <property type="entry name" value="J DOMAIN-CONTAINING PROTEIN SPF31"/>
    <property type="match status" value="1"/>
</dbReference>